<evidence type="ECO:0000256" key="4">
    <source>
        <dbReference type="SAM" id="MobiDB-lite"/>
    </source>
</evidence>
<accession>A0A2X0L802</accession>
<dbReference type="InterPro" id="IPR036291">
    <property type="entry name" value="NAD(P)-bd_dom_sf"/>
</dbReference>
<dbReference type="CDD" id="cd05233">
    <property type="entry name" value="SDR_c"/>
    <property type="match status" value="1"/>
</dbReference>
<dbReference type="PRINTS" id="PR00081">
    <property type="entry name" value="GDHRDH"/>
</dbReference>
<comment type="similarity">
    <text evidence="1">Belongs to the short-chain dehydrogenases/reductases (SDR) family.</text>
</comment>
<proteinExistence type="inferred from homology"/>
<evidence type="ECO:0000256" key="3">
    <source>
        <dbReference type="ARBA" id="ARBA00023002"/>
    </source>
</evidence>
<keyword evidence="3" id="KW-0560">Oxidoreductase</keyword>
<dbReference type="PANTHER" id="PTHR43618:SF4">
    <property type="entry name" value="SHORT CHAIN DEHYDROGENASE_REDUCTASE FAMILY (AFU_ORTHOLOGUE AFUA_7G04540)"/>
    <property type="match status" value="1"/>
</dbReference>
<dbReference type="InterPro" id="IPR002347">
    <property type="entry name" value="SDR_fam"/>
</dbReference>
<evidence type="ECO:0000313" key="5">
    <source>
        <dbReference type="EMBL" id="SCZ94991.1"/>
    </source>
</evidence>
<dbReference type="STRING" id="289078.A0A2X0L802"/>
<keyword evidence="6" id="KW-1185">Reference proteome</keyword>
<name>A0A2X0L802_9BASI</name>
<dbReference type="PANTHER" id="PTHR43618">
    <property type="entry name" value="7-ALPHA-HYDROXYSTEROID DEHYDROGENASE"/>
    <property type="match status" value="1"/>
</dbReference>
<dbReference type="OrthoDB" id="3819888at2759"/>
<keyword evidence="2" id="KW-0521">NADP</keyword>
<dbReference type="Pfam" id="PF13561">
    <property type="entry name" value="adh_short_C2"/>
    <property type="match status" value="1"/>
</dbReference>
<dbReference type="Proteomes" id="UP000249723">
    <property type="component" value="Unassembled WGS sequence"/>
</dbReference>
<dbReference type="Gene3D" id="3.40.50.720">
    <property type="entry name" value="NAD(P)-binding Rossmann-like Domain"/>
    <property type="match status" value="1"/>
</dbReference>
<evidence type="ECO:0000256" key="2">
    <source>
        <dbReference type="ARBA" id="ARBA00022857"/>
    </source>
</evidence>
<dbReference type="AlphaFoldDB" id="A0A2X0L802"/>
<evidence type="ECO:0000313" key="6">
    <source>
        <dbReference type="Proteomes" id="UP000249723"/>
    </source>
</evidence>
<organism evidence="5 6">
    <name type="scientific">Microbotryum saponariae</name>
    <dbReference type="NCBI Taxonomy" id="289078"/>
    <lineage>
        <taxon>Eukaryota</taxon>
        <taxon>Fungi</taxon>
        <taxon>Dikarya</taxon>
        <taxon>Basidiomycota</taxon>
        <taxon>Pucciniomycotina</taxon>
        <taxon>Microbotryomycetes</taxon>
        <taxon>Microbotryales</taxon>
        <taxon>Microbotryaceae</taxon>
        <taxon>Microbotryum</taxon>
    </lineage>
</organism>
<feature type="region of interest" description="Disordered" evidence="4">
    <location>
        <begin position="71"/>
        <end position="108"/>
    </location>
</feature>
<dbReference type="GO" id="GO:0016491">
    <property type="term" value="F:oxidoreductase activity"/>
    <property type="evidence" value="ECO:0007669"/>
    <property type="project" value="UniProtKB-KW"/>
</dbReference>
<evidence type="ECO:0000256" key="1">
    <source>
        <dbReference type="ARBA" id="ARBA00006484"/>
    </source>
</evidence>
<gene>
    <name evidence="5" type="ORF">BZ3500_MVSOF-1268-A1-R1_CHR11-3G03528</name>
</gene>
<dbReference type="InterPro" id="IPR052178">
    <property type="entry name" value="Sec_Metab_Biosynth_SDR"/>
</dbReference>
<reference evidence="6" key="1">
    <citation type="submission" date="2016-10" db="EMBL/GenBank/DDBJ databases">
        <authorList>
            <person name="Jeantristanb JTB J.-T."/>
            <person name="Ricardo R."/>
        </authorList>
    </citation>
    <scope>NUCLEOTIDE SEQUENCE [LARGE SCALE GENOMIC DNA]</scope>
</reference>
<protein>
    <submittedName>
        <fullName evidence="5">BZ3500_MvSof-1268-A1-R1_Chr11-3g03528 protein</fullName>
    </submittedName>
</protein>
<dbReference type="Pfam" id="PF00106">
    <property type="entry name" value="adh_short"/>
    <property type="match status" value="1"/>
</dbReference>
<dbReference type="EMBL" id="FMWP01000060">
    <property type="protein sequence ID" value="SCZ94991.1"/>
    <property type="molecule type" value="Genomic_DNA"/>
</dbReference>
<sequence length="319" mass="33709">MSKPDTTLLHASSLFDLKGVVAVVTGRSTGIGLHIATTLAINGATVYIVRLDEEQVVKTAGKWNELMRVEQPQSRGKGAGSLKGLKGDCGSKWPGRGEATGEAGGGEGRLCHRVVNNAGVPGKGPTKVPPTAISSRSIYFDKLDEQDFYDAYRVNSIGPYFLSTAFLPLLVASKTKAPYGNKFLPTIVNTASMNAWTKDPATAGLGIPYILSKASMGVMTALLAHEIVPLGVRVNAIAPALFASGMTRPGMVDEWGRSTIEAKDVGSTALMLLVNSFITGETVLVDGGCLLAIVFSVQLERSYCGFFLGSLLTFVEYGT</sequence>
<dbReference type="SUPFAM" id="SSF51735">
    <property type="entry name" value="NAD(P)-binding Rossmann-fold domains"/>
    <property type="match status" value="1"/>
</dbReference>